<accession>A0A4S2BQX6</accession>
<comment type="similarity">
    <text evidence="1">Belongs to the ParA family.</text>
</comment>
<feature type="domain" description="AAA" evidence="5">
    <location>
        <begin position="1"/>
        <end position="177"/>
    </location>
</feature>
<dbReference type="InterPro" id="IPR027417">
    <property type="entry name" value="P-loop_NTPase"/>
</dbReference>
<dbReference type="PANTHER" id="PTHR13696">
    <property type="entry name" value="P-LOOP CONTAINING NUCLEOSIDE TRIPHOSPHATE HYDROLASE"/>
    <property type="match status" value="1"/>
</dbReference>
<comment type="catalytic activity">
    <reaction evidence="2">
        <text>ATP + H2O = ADP + phosphate + H(+)</text>
        <dbReference type="Rhea" id="RHEA:13065"/>
        <dbReference type="ChEBI" id="CHEBI:15377"/>
        <dbReference type="ChEBI" id="CHEBI:15378"/>
        <dbReference type="ChEBI" id="CHEBI:30616"/>
        <dbReference type="ChEBI" id="CHEBI:43474"/>
        <dbReference type="ChEBI" id="CHEBI:456216"/>
    </reaction>
</comment>
<protein>
    <recommendedName>
        <fullName evidence="4">Sporulation initiation inhibitor protein Soj</fullName>
    </recommendedName>
</protein>
<dbReference type="Proteomes" id="UP000309117">
    <property type="component" value="Unassembled WGS sequence"/>
</dbReference>
<evidence type="ECO:0000313" key="6">
    <source>
        <dbReference type="EMBL" id="TGY16832.1"/>
    </source>
</evidence>
<dbReference type="AlphaFoldDB" id="A0A4S2BQX6"/>
<evidence type="ECO:0000256" key="1">
    <source>
        <dbReference type="ARBA" id="ARBA00006976"/>
    </source>
</evidence>
<comment type="subunit">
    <text evidence="3">Dimerizes in the presence of ATP but not ADP; ATP-binding is required for double-stranded (ds)DNA-binding. Interacts with DnaA.</text>
</comment>
<dbReference type="RefSeq" id="WP_135960262.1">
    <property type="nucleotide sequence ID" value="NZ_AQFR02000001.1"/>
</dbReference>
<dbReference type="PANTHER" id="PTHR13696:SF99">
    <property type="entry name" value="COBYRINIC ACID AC-DIAMIDE SYNTHASE"/>
    <property type="match status" value="1"/>
</dbReference>
<evidence type="ECO:0000256" key="2">
    <source>
        <dbReference type="ARBA" id="ARBA00049360"/>
    </source>
</evidence>
<dbReference type="InterPro" id="IPR025669">
    <property type="entry name" value="AAA_dom"/>
</dbReference>
<evidence type="ECO:0000256" key="4">
    <source>
        <dbReference type="ARBA" id="ARBA00071824"/>
    </source>
</evidence>
<dbReference type="EMBL" id="SRYV01000003">
    <property type="protein sequence ID" value="TGY16832.1"/>
    <property type="molecule type" value="Genomic_DNA"/>
</dbReference>
<sequence length="258" mass="28283">MKVITVTNQKGGTGKTTTSLFLKDALIEKGKKVLLIDLDQQADASYGTGVEYDPSQTTYELLTQDLNLDDILVHVNDQLDLAPAGNQMAKLDVTLTQDHMLDAQFILSDKLEGYKNNYDYVIIDTPPALSMAVMNALTASDTVVVPTQADLFSLKGLGDLGSTVAAIKRRSNPKLTIAGILIGRYNSRTIFSKAMTTALTEAAESLQTHVFETKIREAISVKESQNAFQSIFEYDPKSKVTHDISDFVDELLGELENE</sequence>
<evidence type="ECO:0000256" key="3">
    <source>
        <dbReference type="ARBA" id="ARBA00062323"/>
    </source>
</evidence>
<name>A0A4S2BQX6_9LACO</name>
<dbReference type="SUPFAM" id="SSF52540">
    <property type="entry name" value="P-loop containing nucleoside triphosphate hydrolases"/>
    <property type="match status" value="1"/>
</dbReference>
<dbReference type="CDD" id="cd02042">
    <property type="entry name" value="ParAB_family"/>
    <property type="match status" value="1"/>
</dbReference>
<evidence type="ECO:0000259" key="5">
    <source>
        <dbReference type="Pfam" id="PF13614"/>
    </source>
</evidence>
<organism evidence="6 7">
    <name type="scientific">Lactobacillus intestinalis</name>
    <dbReference type="NCBI Taxonomy" id="151781"/>
    <lineage>
        <taxon>Bacteria</taxon>
        <taxon>Bacillati</taxon>
        <taxon>Bacillota</taxon>
        <taxon>Bacilli</taxon>
        <taxon>Lactobacillales</taxon>
        <taxon>Lactobacillaceae</taxon>
        <taxon>Lactobacillus</taxon>
    </lineage>
</organism>
<dbReference type="FunFam" id="3.40.50.300:FF:000285">
    <property type="entry name" value="Sporulation initiation inhibitor Soj"/>
    <property type="match status" value="1"/>
</dbReference>
<evidence type="ECO:0000313" key="7">
    <source>
        <dbReference type="Proteomes" id="UP000309117"/>
    </source>
</evidence>
<comment type="caution">
    <text evidence="6">The sequence shown here is derived from an EMBL/GenBank/DDBJ whole genome shotgun (WGS) entry which is preliminary data.</text>
</comment>
<dbReference type="PIRSF" id="PIRSF009320">
    <property type="entry name" value="Nuc_binding_HP_1000"/>
    <property type="match status" value="1"/>
</dbReference>
<reference evidence="6 7" key="1">
    <citation type="submission" date="2019-04" db="EMBL/GenBank/DDBJ databases">
        <title>Microbes associate with the intestines of laboratory mice.</title>
        <authorList>
            <person name="Navarre W."/>
            <person name="Wong E."/>
            <person name="Huang K."/>
            <person name="Tropini C."/>
            <person name="Ng K."/>
            <person name="Yu B."/>
        </authorList>
    </citation>
    <scope>NUCLEOTIDE SEQUENCE [LARGE SCALE GENOMIC DNA]</scope>
    <source>
        <strain evidence="6 7">NM61_E11</strain>
    </source>
</reference>
<dbReference type="InterPro" id="IPR050678">
    <property type="entry name" value="DNA_Partitioning_ATPase"/>
</dbReference>
<proteinExistence type="inferred from homology"/>
<dbReference type="Pfam" id="PF13614">
    <property type="entry name" value="AAA_31"/>
    <property type="match status" value="1"/>
</dbReference>
<dbReference type="Gene3D" id="3.40.50.300">
    <property type="entry name" value="P-loop containing nucleotide triphosphate hydrolases"/>
    <property type="match status" value="1"/>
</dbReference>
<gene>
    <name evidence="6" type="ORF">E5351_02220</name>
</gene>